<dbReference type="EMBL" id="WRPM01000085">
    <property type="protein sequence ID" value="MVT27037.1"/>
    <property type="molecule type" value="Genomic_DNA"/>
</dbReference>
<dbReference type="AlphaFoldDB" id="A0A7K1UKL2"/>
<dbReference type="OrthoDB" id="345880at2"/>
<evidence type="ECO:0000313" key="2">
    <source>
        <dbReference type="EMBL" id="MVT27037.1"/>
    </source>
</evidence>
<dbReference type="Gene3D" id="3.40.630.10">
    <property type="entry name" value="Zn peptidases"/>
    <property type="match status" value="1"/>
</dbReference>
<evidence type="ECO:0000313" key="3">
    <source>
        <dbReference type="Proteomes" id="UP000460157"/>
    </source>
</evidence>
<keyword evidence="2" id="KW-0378">Hydrolase</keyword>
<dbReference type="Pfam" id="PF04389">
    <property type="entry name" value="Peptidase_M28"/>
    <property type="match status" value="1"/>
</dbReference>
<proteinExistence type="predicted"/>
<organism evidence="2 3">
    <name type="scientific">Nesterenkonia alkaliphila</name>
    <dbReference type="NCBI Taxonomy" id="1463631"/>
    <lineage>
        <taxon>Bacteria</taxon>
        <taxon>Bacillati</taxon>
        <taxon>Actinomycetota</taxon>
        <taxon>Actinomycetes</taxon>
        <taxon>Micrococcales</taxon>
        <taxon>Micrococcaceae</taxon>
        <taxon>Nesterenkonia</taxon>
    </lineage>
</organism>
<evidence type="ECO:0000259" key="1">
    <source>
        <dbReference type="Pfam" id="PF04389"/>
    </source>
</evidence>
<dbReference type="GO" id="GO:0008235">
    <property type="term" value="F:metalloexopeptidase activity"/>
    <property type="evidence" value="ECO:0007669"/>
    <property type="project" value="InterPro"/>
</dbReference>
<dbReference type="InterPro" id="IPR045175">
    <property type="entry name" value="M28_fam"/>
</dbReference>
<dbReference type="InterPro" id="IPR007484">
    <property type="entry name" value="Peptidase_M28"/>
</dbReference>
<reference evidence="2 3" key="1">
    <citation type="submission" date="2019-12" db="EMBL/GenBank/DDBJ databases">
        <title>Nesterenkonia muleiensis sp. nov., a novel actinobacterium isolated from sap of Populus euphratica.</title>
        <authorList>
            <person name="Wang R."/>
        </authorList>
    </citation>
    <scope>NUCLEOTIDE SEQUENCE [LARGE SCALE GENOMIC DNA]</scope>
    <source>
        <strain evidence="2 3">F10</strain>
    </source>
</reference>
<dbReference type="RefSeq" id="WP_157324595.1">
    <property type="nucleotide sequence ID" value="NZ_BMFX01000021.1"/>
</dbReference>
<dbReference type="PANTHER" id="PTHR12147:SF26">
    <property type="entry name" value="PEPTIDASE M28 DOMAIN-CONTAINING PROTEIN"/>
    <property type="match status" value="1"/>
</dbReference>
<protein>
    <submittedName>
        <fullName evidence="2">M20/M25/M40 family metallo-hydrolase</fullName>
    </submittedName>
</protein>
<dbReference type="PANTHER" id="PTHR12147">
    <property type="entry name" value="METALLOPEPTIDASE M28 FAMILY MEMBER"/>
    <property type="match status" value="1"/>
</dbReference>
<dbReference type="GO" id="GO:0006508">
    <property type="term" value="P:proteolysis"/>
    <property type="evidence" value="ECO:0007669"/>
    <property type="project" value="InterPro"/>
</dbReference>
<accession>A0A7K1UKL2</accession>
<comment type="caution">
    <text evidence="2">The sequence shown here is derived from an EMBL/GenBank/DDBJ whole genome shotgun (WGS) entry which is preliminary data.</text>
</comment>
<gene>
    <name evidence="2" type="ORF">GNZ21_11830</name>
</gene>
<keyword evidence="3" id="KW-1185">Reference proteome</keyword>
<dbReference type="SUPFAM" id="SSF53187">
    <property type="entry name" value="Zn-dependent exopeptidases"/>
    <property type="match status" value="1"/>
</dbReference>
<feature type="domain" description="Peptidase M28" evidence="1">
    <location>
        <begin position="66"/>
        <end position="272"/>
    </location>
</feature>
<dbReference type="Proteomes" id="UP000460157">
    <property type="component" value="Unassembled WGS sequence"/>
</dbReference>
<name>A0A7K1UKL2_9MICC</name>
<sequence>MTQLTSRLAQHTAALTAHGPRHPVNPASVSAAQEYITTTLEGFGYDVARHQYGSAAHQTNYTVQTNYTGHLAGTDQPVLDIGAHWDSVPDSPGADDNASGVAGLLEIARHLAQHPPHHPVRLCFFAEEEAAGLPGSTAHLAASLDRGEQILSGISLEMIAYTGETQQLPPQAEQALKAGGFQVPQTGDFLGIVADETAADWVQALLEAAEAQGLPAVPLVASAEAIGNASRSDHAAYWRQGIPGIMITDTANFRNPHYHQATDTLETLDLLFAAQVVGTITELLRARR</sequence>